<feature type="chain" id="PRO_5016468777" evidence="1">
    <location>
        <begin position="21"/>
        <end position="114"/>
    </location>
</feature>
<organism evidence="2 3">
    <name type="scientific">Flavobacterium lacus</name>
    <dbReference type="NCBI Taxonomy" id="1353778"/>
    <lineage>
        <taxon>Bacteria</taxon>
        <taxon>Pseudomonadati</taxon>
        <taxon>Bacteroidota</taxon>
        <taxon>Flavobacteriia</taxon>
        <taxon>Flavobacteriales</taxon>
        <taxon>Flavobacteriaceae</taxon>
        <taxon>Flavobacterium</taxon>
    </lineage>
</organism>
<dbReference type="OrthoDB" id="1375620at2"/>
<dbReference type="AlphaFoldDB" id="A0A328WS60"/>
<feature type="signal peptide" evidence="1">
    <location>
        <begin position="1"/>
        <end position="20"/>
    </location>
</feature>
<protein>
    <submittedName>
        <fullName evidence="2">Uncharacterized protein</fullName>
    </submittedName>
</protein>
<gene>
    <name evidence="2" type="ORF">B0I10_11071</name>
</gene>
<evidence type="ECO:0000313" key="2">
    <source>
        <dbReference type="EMBL" id="RAR47277.1"/>
    </source>
</evidence>
<evidence type="ECO:0000256" key="1">
    <source>
        <dbReference type="SAM" id="SignalP"/>
    </source>
</evidence>
<dbReference type="EMBL" id="QLSV01000010">
    <property type="protein sequence ID" value="RAR47277.1"/>
    <property type="molecule type" value="Genomic_DNA"/>
</dbReference>
<evidence type="ECO:0000313" key="3">
    <source>
        <dbReference type="Proteomes" id="UP000249518"/>
    </source>
</evidence>
<comment type="caution">
    <text evidence="2">The sequence shown here is derived from an EMBL/GenBank/DDBJ whole genome shotgun (WGS) entry which is preliminary data.</text>
</comment>
<accession>A0A328WS60</accession>
<dbReference type="Proteomes" id="UP000249518">
    <property type="component" value="Unassembled WGS sequence"/>
</dbReference>
<keyword evidence="3" id="KW-1185">Reference proteome</keyword>
<proteinExistence type="predicted"/>
<dbReference type="RefSeq" id="WP_112086551.1">
    <property type="nucleotide sequence ID" value="NZ_QLSV01000010.1"/>
</dbReference>
<reference evidence="2 3" key="1">
    <citation type="submission" date="2018-06" db="EMBL/GenBank/DDBJ databases">
        <title>Genomic Encyclopedia of Type Strains, Phase III (KMG-III): the genomes of soil and plant-associated and newly described type strains.</title>
        <authorList>
            <person name="Whitman W."/>
        </authorList>
    </citation>
    <scope>NUCLEOTIDE SEQUENCE [LARGE SCALE GENOMIC DNA]</scope>
    <source>
        <strain evidence="2 3">CGMCC 1.12504</strain>
    </source>
</reference>
<sequence length="114" mass="13099">MKWFKNSVALASLLMLFVWGVKDNTFVVENSAPTSQTVRSIEIVKVVGTKQTIAEHQFQSVVKNNSAFLLSFSPFILAESSTFLLSKFTSFLSRQDHNRCEKVSKLLFPYHFFW</sequence>
<keyword evidence="1" id="KW-0732">Signal</keyword>
<name>A0A328WS60_9FLAO</name>